<dbReference type="GO" id="GO:0033228">
    <property type="term" value="P:cysteine export across plasma membrane"/>
    <property type="evidence" value="ECO:0007669"/>
    <property type="project" value="TreeGrafter"/>
</dbReference>
<accession>U3B1C9</accession>
<feature type="transmembrane region" description="Helical" evidence="6">
    <location>
        <begin position="39"/>
        <end position="60"/>
    </location>
</feature>
<reference evidence="7 8" key="1">
    <citation type="submission" date="2013-09" db="EMBL/GenBank/DDBJ databases">
        <title>Whole genome shotgun sequence of Vibrio ezurae NBRC 102218.</title>
        <authorList>
            <person name="Yoshida I."/>
            <person name="Hosoyama A."/>
            <person name="Numata M."/>
            <person name="Hashimoto M."/>
            <person name="Hosoyama Y."/>
            <person name="Tsuchikane K."/>
            <person name="Noguchi M."/>
            <person name="Hirakata S."/>
            <person name="Ichikawa N."/>
            <person name="Ohji S."/>
            <person name="Yamazoe A."/>
            <person name="Fujita N."/>
        </authorList>
    </citation>
    <scope>NUCLEOTIDE SEQUENCE [LARGE SCALE GENOMIC DNA]</scope>
    <source>
        <strain evidence="7 8">NBRC 102218</strain>
    </source>
</reference>
<dbReference type="PANTHER" id="PTHR30086:SF20">
    <property type="entry name" value="ARGININE EXPORTER PROTEIN ARGO-RELATED"/>
    <property type="match status" value="1"/>
</dbReference>
<evidence type="ECO:0000256" key="6">
    <source>
        <dbReference type="SAM" id="Phobius"/>
    </source>
</evidence>
<keyword evidence="5 6" id="KW-0472">Membrane</keyword>
<dbReference type="RefSeq" id="WP_021712973.1">
    <property type="nucleotide sequence ID" value="NZ_BATM01000009.1"/>
</dbReference>
<sequence length="199" mass="21872">MELFSAILLFAFSSTITPGPNNIMMMTSGMNYGVKRSLPHFMGICIGFPTMVVAIGLGLGSLFQWIPSLHDVIKILGIVYLLYLSWKIASAETDSLSCEEAKPFTFFQGALFQWVNPKAWIMATGAVATYTSNGMNIYSQVGLIAGLFFLVAFPCVGVWLVFGTKVRLILSEPKHQKLFNVCMAILLVLSIVPVIAEYL</sequence>
<evidence type="ECO:0000256" key="4">
    <source>
        <dbReference type="ARBA" id="ARBA00022989"/>
    </source>
</evidence>
<dbReference type="Proteomes" id="UP000016562">
    <property type="component" value="Unassembled WGS sequence"/>
</dbReference>
<evidence type="ECO:0000256" key="1">
    <source>
        <dbReference type="ARBA" id="ARBA00004651"/>
    </source>
</evidence>
<dbReference type="PANTHER" id="PTHR30086">
    <property type="entry name" value="ARGININE EXPORTER PROTEIN ARGO"/>
    <property type="match status" value="1"/>
</dbReference>
<dbReference type="STRING" id="1219080.VEZ01S_09_00300"/>
<dbReference type="Pfam" id="PF01810">
    <property type="entry name" value="LysE"/>
    <property type="match status" value="1"/>
</dbReference>
<feature type="transmembrane region" description="Helical" evidence="6">
    <location>
        <begin position="178"/>
        <end position="196"/>
    </location>
</feature>
<keyword evidence="2" id="KW-1003">Cell membrane</keyword>
<evidence type="ECO:0000313" key="7">
    <source>
        <dbReference type="EMBL" id="GAD79262.1"/>
    </source>
</evidence>
<organism evidence="7 8">
    <name type="scientific">Vibrio ezurae NBRC 102218</name>
    <dbReference type="NCBI Taxonomy" id="1219080"/>
    <lineage>
        <taxon>Bacteria</taxon>
        <taxon>Pseudomonadati</taxon>
        <taxon>Pseudomonadota</taxon>
        <taxon>Gammaproteobacteria</taxon>
        <taxon>Vibrionales</taxon>
        <taxon>Vibrionaceae</taxon>
        <taxon>Vibrio</taxon>
    </lineage>
</organism>
<dbReference type="InterPro" id="IPR001123">
    <property type="entry name" value="LeuE-type"/>
</dbReference>
<keyword evidence="4 6" id="KW-1133">Transmembrane helix</keyword>
<evidence type="ECO:0000256" key="5">
    <source>
        <dbReference type="ARBA" id="ARBA00023136"/>
    </source>
</evidence>
<name>U3B1C9_9VIBR</name>
<dbReference type="GO" id="GO:0005886">
    <property type="term" value="C:plasma membrane"/>
    <property type="evidence" value="ECO:0007669"/>
    <property type="project" value="UniProtKB-SubCell"/>
</dbReference>
<dbReference type="eggNOG" id="COG1280">
    <property type="taxonomic scope" value="Bacteria"/>
</dbReference>
<feature type="transmembrane region" description="Helical" evidence="6">
    <location>
        <begin position="137"/>
        <end position="162"/>
    </location>
</feature>
<proteinExistence type="predicted"/>
<keyword evidence="8" id="KW-1185">Reference proteome</keyword>
<comment type="subcellular location">
    <subcellularLocation>
        <location evidence="1">Cell membrane</location>
        <topology evidence="1">Multi-pass membrane protein</topology>
    </subcellularLocation>
</comment>
<comment type="caution">
    <text evidence="7">The sequence shown here is derived from an EMBL/GenBank/DDBJ whole genome shotgun (WGS) entry which is preliminary data.</text>
</comment>
<protein>
    <submittedName>
        <fullName evidence="7">Putative amino acid transporter</fullName>
    </submittedName>
</protein>
<evidence type="ECO:0000313" key="8">
    <source>
        <dbReference type="Proteomes" id="UP000016562"/>
    </source>
</evidence>
<dbReference type="OrthoDB" id="9812084at2"/>
<evidence type="ECO:0000256" key="2">
    <source>
        <dbReference type="ARBA" id="ARBA00022475"/>
    </source>
</evidence>
<dbReference type="GO" id="GO:0015171">
    <property type="term" value="F:amino acid transmembrane transporter activity"/>
    <property type="evidence" value="ECO:0007669"/>
    <property type="project" value="TreeGrafter"/>
</dbReference>
<dbReference type="EMBL" id="BATM01000009">
    <property type="protein sequence ID" value="GAD79262.1"/>
    <property type="molecule type" value="Genomic_DNA"/>
</dbReference>
<keyword evidence="3 6" id="KW-0812">Transmembrane</keyword>
<evidence type="ECO:0000256" key="3">
    <source>
        <dbReference type="ARBA" id="ARBA00022692"/>
    </source>
</evidence>
<dbReference type="AlphaFoldDB" id="U3B1C9"/>
<gene>
    <name evidence="7" type="ORF">VEZ01S_09_00300</name>
</gene>